<dbReference type="AlphaFoldDB" id="A0A656QKL7"/>
<evidence type="ECO:0008006" key="3">
    <source>
        <dbReference type="Google" id="ProtNLM"/>
    </source>
</evidence>
<gene>
    <name evidence="1" type="ORF">BG60_35135</name>
</gene>
<evidence type="ECO:0000313" key="2">
    <source>
        <dbReference type="Proteomes" id="UP000027451"/>
    </source>
</evidence>
<dbReference type="Gene3D" id="3.40.50.2000">
    <property type="entry name" value="Glycogen Phosphorylase B"/>
    <property type="match status" value="1"/>
</dbReference>
<dbReference type="Gene3D" id="1.25.40.10">
    <property type="entry name" value="Tetratricopeptide repeat domain"/>
    <property type="match status" value="1"/>
</dbReference>
<dbReference type="Proteomes" id="UP000027451">
    <property type="component" value="Unassembled WGS sequence"/>
</dbReference>
<proteinExistence type="predicted"/>
<dbReference type="SUPFAM" id="SSF48452">
    <property type="entry name" value="TPR-like"/>
    <property type="match status" value="1"/>
</dbReference>
<reference evidence="1 2" key="1">
    <citation type="submission" date="2014-03" db="EMBL/GenBank/DDBJ databases">
        <title>Draft Genome Sequences of Four Burkholderia Strains.</title>
        <authorList>
            <person name="Liu X.Y."/>
            <person name="Li C.X."/>
            <person name="Xu J.H."/>
        </authorList>
    </citation>
    <scope>NUCLEOTIDE SEQUENCE [LARGE SCALE GENOMIC DNA]</scope>
    <source>
        <strain evidence="1 2">OP-1</strain>
    </source>
</reference>
<sequence>MYSDSFAPPLSLSDAAHALAVALDIRRSGDWLALERFCVEALERFPRDYELRWQLSHCYWLRHDSVSAEAIMREAARHHPDNGHVTGAIAMYLNEQSRYGEAEAMYRLALSQTPDAAWLAVDLADLELRRGAWRSGWMRFDRRTSEQGDNGVVARMERLAPGWRGQPLDGKRVVVYSELGLGDDIQFVRYFPQFAEGVRRNGGATLLAVRSALYPLVRRFVPDCVQIEAHDFGTVDYTVGMMSLPVWIGLLPHHVDGRAYLHAAPERIDAWRRELASDGTHALRVGLVWAGSPTHRRDAQRSIPVEALAPLWSLPNVTFHPVAPGREDDIAAMRSAGARIAGVPDYREQFHDSAAFVSALDVLVTIDSSPLHLAGALGKPVLAMIDRASHWCWGEDETQPWYDSVRLIRQREPGDWAPVIRRVAAAVSGRLIGRAAPEDQQASAPVSLG</sequence>
<comment type="caution">
    <text evidence="1">The sequence shown here is derived from an EMBL/GenBank/DDBJ whole genome shotgun (WGS) entry which is preliminary data.</text>
</comment>
<evidence type="ECO:0000313" key="1">
    <source>
        <dbReference type="EMBL" id="KDR30971.1"/>
    </source>
</evidence>
<dbReference type="EMBL" id="JFHD01000007">
    <property type="protein sequence ID" value="KDR30971.1"/>
    <property type="molecule type" value="Genomic_DNA"/>
</dbReference>
<dbReference type="SUPFAM" id="SSF53756">
    <property type="entry name" value="UDP-Glycosyltransferase/glycogen phosphorylase"/>
    <property type="match status" value="1"/>
</dbReference>
<dbReference type="InterPro" id="IPR011990">
    <property type="entry name" value="TPR-like_helical_dom_sf"/>
</dbReference>
<protein>
    <recommendedName>
        <fullName evidence="3">ADP-heptose--LPS heptosyltransferase</fullName>
    </recommendedName>
</protein>
<organism evidence="1 2">
    <name type="scientific">Caballeronia zhejiangensis</name>
    <dbReference type="NCBI Taxonomy" id="871203"/>
    <lineage>
        <taxon>Bacteria</taxon>
        <taxon>Pseudomonadati</taxon>
        <taxon>Pseudomonadota</taxon>
        <taxon>Betaproteobacteria</taxon>
        <taxon>Burkholderiales</taxon>
        <taxon>Burkholderiaceae</taxon>
        <taxon>Caballeronia</taxon>
    </lineage>
</organism>
<keyword evidence="2" id="KW-1185">Reference proteome</keyword>
<name>A0A656QKL7_9BURK</name>
<accession>A0A656QKL7</accession>
<dbReference type="RefSeq" id="WP_008353476.1">
    <property type="nucleotide sequence ID" value="NZ_CP084284.1"/>
</dbReference>
<dbReference type="OrthoDB" id="9814129at2"/>